<dbReference type="RefSeq" id="WP_221121215.1">
    <property type="nucleotide sequence ID" value="NZ_JABDYF010000012.1"/>
</dbReference>
<evidence type="ECO:0000313" key="3">
    <source>
        <dbReference type="Proteomes" id="UP000770629"/>
    </source>
</evidence>
<dbReference type="SUPFAM" id="SSF53335">
    <property type="entry name" value="S-adenosyl-L-methionine-dependent methyltransferases"/>
    <property type="match status" value="1"/>
</dbReference>
<evidence type="ECO:0000313" key="2">
    <source>
        <dbReference type="EMBL" id="MBX5092464.1"/>
    </source>
</evidence>
<sequence length="246" mass="27866">MNTTIISIANLLYRYCYPLYYPIYRVWKSCSDRTERALLRELVRPGMTIVDVGANIGVYTRFLSGLVGSRGIVHAFEPAPANYHRLRENLRNVANVQLNHAAVGERSGAIKLFMSDELNVDHRTFDSGDGRRAISVPVMSLDQYFPSGTRVDLIKIDVQGYELSVLRGAERVLQENVNIKILMEYWPYGLSKAGVDAAALLTFIDRLDLEIQMIRGAALHNFDGAQFDPQDARQYCNLILSRRPRP</sequence>
<feature type="domain" description="Methyltransferase FkbM" evidence="1">
    <location>
        <begin position="51"/>
        <end position="203"/>
    </location>
</feature>
<keyword evidence="2" id="KW-0808">Transferase</keyword>
<evidence type="ECO:0000259" key="1">
    <source>
        <dbReference type="Pfam" id="PF05050"/>
    </source>
</evidence>
<dbReference type="InterPro" id="IPR006342">
    <property type="entry name" value="FkbM_mtfrase"/>
</dbReference>
<dbReference type="Gene3D" id="3.40.50.150">
    <property type="entry name" value="Vaccinia Virus protein VP39"/>
    <property type="match status" value="1"/>
</dbReference>
<gene>
    <name evidence="2" type="ORF">HJB60_25300</name>
</gene>
<dbReference type="InterPro" id="IPR029063">
    <property type="entry name" value="SAM-dependent_MTases_sf"/>
</dbReference>
<dbReference type="NCBIfam" id="TIGR01444">
    <property type="entry name" value="fkbM_fam"/>
    <property type="match status" value="1"/>
</dbReference>
<dbReference type="GO" id="GO:0032259">
    <property type="term" value="P:methylation"/>
    <property type="evidence" value="ECO:0007669"/>
    <property type="project" value="UniProtKB-KW"/>
</dbReference>
<name>A0ABS7ILV3_9HYPH</name>
<proteinExistence type="predicted"/>
<dbReference type="Proteomes" id="UP000770629">
    <property type="component" value="Unassembled WGS sequence"/>
</dbReference>
<dbReference type="Pfam" id="PF05050">
    <property type="entry name" value="Methyltransf_21"/>
    <property type="match status" value="1"/>
</dbReference>
<dbReference type="PANTHER" id="PTHR34203">
    <property type="entry name" value="METHYLTRANSFERASE, FKBM FAMILY PROTEIN"/>
    <property type="match status" value="1"/>
</dbReference>
<dbReference type="PANTHER" id="PTHR34203:SF15">
    <property type="entry name" value="SLL1173 PROTEIN"/>
    <property type="match status" value="1"/>
</dbReference>
<reference evidence="2 3" key="1">
    <citation type="submission" date="2020-04" db="EMBL/GenBank/DDBJ databases">
        <title>Global-level population genomics: horizontal gene transfer, symbiosis and evolution in Rhizobia.</title>
        <authorList>
            <person name="Gai Y."/>
        </authorList>
    </citation>
    <scope>NUCLEOTIDE SEQUENCE [LARGE SCALE GENOMIC DNA]</scope>
    <source>
        <strain evidence="2 3">BLR33</strain>
    </source>
</reference>
<protein>
    <submittedName>
        <fullName evidence="2">FkbM family methyltransferase</fullName>
    </submittedName>
</protein>
<keyword evidence="3" id="KW-1185">Reference proteome</keyword>
<dbReference type="InterPro" id="IPR052514">
    <property type="entry name" value="SAM-dependent_MTase"/>
</dbReference>
<keyword evidence="2" id="KW-0489">Methyltransferase</keyword>
<comment type="caution">
    <text evidence="2">The sequence shown here is derived from an EMBL/GenBank/DDBJ whole genome shotgun (WGS) entry which is preliminary data.</text>
</comment>
<dbReference type="EMBL" id="JABDYF010000012">
    <property type="protein sequence ID" value="MBX5092464.1"/>
    <property type="molecule type" value="Genomic_DNA"/>
</dbReference>
<organism evidence="2 3">
    <name type="scientific">Rhizobium lentis</name>
    <dbReference type="NCBI Taxonomy" id="1138194"/>
    <lineage>
        <taxon>Bacteria</taxon>
        <taxon>Pseudomonadati</taxon>
        <taxon>Pseudomonadota</taxon>
        <taxon>Alphaproteobacteria</taxon>
        <taxon>Hyphomicrobiales</taxon>
        <taxon>Rhizobiaceae</taxon>
        <taxon>Rhizobium/Agrobacterium group</taxon>
        <taxon>Rhizobium</taxon>
    </lineage>
</organism>
<accession>A0ABS7ILV3</accession>
<dbReference type="GO" id="GO:0008168">
    <property type="term" value="F:methyltransferase activity"/>
    <property type="evidence" value="ECO:0007669"/>
    <property type="project" value="UniProtKB-KW"/>
</dbReference>